<dbReference type="AlphaFoldDB" id="A0A849K3J3"/>
<reference evidence="1 2" key="2">
    <citation type="submission" date="2020-06" db="EMBL/GenBank/DDBJ databases">
        <title>Ramlibacter rhizophilus sp. nov., isolated from rhizosphere soil of national flower Mugunghwa from South Korea.</title>
        <authorList>
            <person name="Zheng-Fei Y."/>
            <person name="Huan T."/>
        </authorList>
    </citation>
    <scope>NUCLEOTIDE SEQUENCE [LARGE SCALE GENOMIC DNA]</scope>
    <source>
        <strain evidence="1 2">B156</strain>
    </source>
</reference>
<dbReference type="EMBL" id="JABFCS010000001">
    <property type="protein sequence ID" value="NNU43042.1"/>
    <property type="molecule type" value="Genomic_DNA"/>
</dbReference>
<evidence type="ECO:0008006" key="3">
    <source>
        <dbReference type="Google" id="ProtNLM"/>
    </source>
</evidence>
<evidence type="ECO:0000313" key="1">
    <source>
        <dbReference type="EMBL" id="NNU43042.1"/>
    </source>
</evidence>
<proteinExistence type="predicted"/>
<reference evidence="1 2" key="1">
    <citation type="submission" date="2020-05" db="EMBL/GenBank/DDBJ databases">
        <authorList>
            <person name="Khan S.A."/>
            <person name="Jeon C.O."/>
            <person name="Chun B.H."/>
        </authorList>
    </citation>
    <scope>NUCLEOTIDE SEQUENCE [LARGE SCALE GENOMIC DNA]</scope>
    <source>
        <strain evidence="1 2">B156</strain>
    </source>
</reference>
<sequence>MRSRFILMVVAILLIAGFAALNWTEIIRPTPVAFGPLVMDAPWARSCSACWPSRS</sequence>
<organism evidence="1 2">
    <name type="scientific">Ramlibacter montanisoli</name>
    <dbReference type="NCBI Taxonomy" id="2732512"/>
    <lineage>
        <taxon>Bacteria</taxon>
        <taxon>Pseudomonadati</taxon>
        <taxon>Pseudomonadota</taxon>
        <taxon>Betaproteobacteria</taxon>
        <taxon>Burkholderiales</taxon>
        <taxon>Comamonadaceae</taxon>
        <taxon>Ramlibacter</taxon>
    </lineage>
</organism>
<dbReference type="RefSeq" id="WP_171557821.1">
    <property type="nucleotide sequence ID" value="NZ_JABFCS010000001.1"/>
</dbReference>
<accession>A0A849K3J3</accession>
<keyword evidence="2" id="KW-1185">Reference proteome</keyword>
<evidence type="ECO:0000313" key="2">
    <source>
        <dbReference type="Proteomes" id="UP000552954"/>
    </source>
</evidence>
<dbReference type="Proteomes" id="UP000552954">
    <property type="component" value="Unassembled WGS sequence"/>
</dbReference>
<protein>
    <recommendedName>
        <fullName evidence="3">DUF1049 domain-containing protein</fullName>
    </recommendedName>
</protein>
<comment type="caution">
    <text evidence="1">The sequence shown here is derived from an EMBL/GenBank/DDBJ whole genome shotgun (WGS) entry which is preliminary data.</text>
</comment>
<name>A0A849K3J3_9BURK</name>
<gene>
    <name evidence="1" type="ORF">HK415_07525</name>
</gene>